<accession>A0A699W2M5</accession>
<gene>
    <name evidence="2" type="ORF">Tci_912932</name>
</gene>
<reference evidence="2" key="1">
    <citation type="journal article" date="2019" name="Sci. Rep.">
        <title>Draft genome of Tanacetum cinerariifolium, the natural source of mosquito coil.</title>
        <authorList>
            <person name="Yamashiro T."/>
            <person name="Shiraishi A."/>
            <person name="Satake H."/>
            <person name="Nakayama K."/>
        </authorList>
    </citation>
    <scope>NUCLEOTIDE SEQUENCE</scope>
</reference>
<feature type="compositionally biased region" description="Basic and acidic residues" evidence="1">
    <location>
        <begin position="93"/>
        <end position="103"/>
    </location>
</feature>
<organism evidence="2">
    <name type="scientific">Tanacetum cinerariifolium</name>
    <name type="common">Dalmatian daisy</name>
    <name type="synonym">Chrysanthemum cinerariifolium</name>
    <dbReference type="NCBI Taxonomy" id="118510"/>
    <lineage>
        <taxon>Eukaryota</taxon>
        <taxon>Viridiplantae</taxon>
        <taxon>Streptophyta</taxon>
        <taxon>Embryophyta</taxon>
        <taxon>Tracheophyta</taxon>
        <taxon>Spermatophyta</taxon>
        <taxon>Magnoliopsida</taxon>
        <taxon>eudicotyledons</taxon>
        <taxon>Gunneridae</taxon>
        <taxon>Pentapetalae</taxon>
        <taxon>asterids</taxon>
        <taxon>campanulids</taxon>
        <taxon>Asterales</taxon>
        <taxon>Asteraceae</taxon>
        <taxon>Asteroideae</taxon>
        <taxon>Anthemideae</taxon>
        <taxon>Anthemidinae</taxon>
        <taxon>Tanacetum</taxon>
    </lineage>
</organism>
<sequence>GWRTSASVSMSCWCWPRPRPKLAATPASGALGRGAYGSRKNSAATLPSARRARCRAAGCGTRLAALSLSALAGRCSGAGFALPGRHPGPRHQSLSEREHRAPDHLALPPSALRAGRPGRGV</sequence>
<feature type="region of interest" description="Disordered" evidence="1">
    <location>
        <begin position="80"/>
        <end position="121"/>
    </location>
</feature>
<feature type="non-terminal residue" evidence="2">
    <location>
        <position position="1"/>
    </location>
</feature>
<evidence type="ECO:0000256" key="1">
    <source>
        <dbReference type="SAM" id="MobiDB-lite"/>
    </source>
</evidence>
<protein>
    <submittedName>
        <fullName evidence="2">Uncharacterized protein</fullName>
    </submittedName>
</protein>
<evidence type="ECO:0000313" key="2">
    <source>
        <dbReference type="EMBL" id="GFD40963.1"/>
    </source>
</evidence>
<comment type="caution">
    <text evidence="2">The sequence shown here is derived from an EMBL/GenBank/DDBJ whole genome shotgun (WGS) entry which is preliminary data.</text>
</comment>
<name>A0A699W2M5_TANCI</name>
<feature type="non-terminal residue" evidence="2">
    <location>
        <position position="121"/>
    </location>
</feature>
<proteinExistence type="predicted"/>
<dbReference type="AlphaFoldDB" id="A0A699W2M5"/>
<dbReference type="EMBL" id="BKCJ011543428">
    <property type="protein sequence ID" value="GFD40963.1"/>
    <property type="molecule type" value="Genomic_DNA"/>
</dbReference>